<dbReference type="KEGG" id="smia:P344_06005"/>
<dbReference type="AlphaFoldDB" id="W6AMG1"/>
<organism evidence="1 2">
    <name type="scientific">Spiroplasma mirum ATCC 29335</name>
    <dbReference type="NCBI Taxonomy" id="838561"/>
    <lineage>
        <taxon>Bacteria</taxon>
        <taxon>Bacillati</taxon>
        <taxon>Mycoplasmatota</taxon>
        <taxon>Mollicutes</taxon>
        <taxon>Entomoplasmatales</taxon>
        <taxon>Spiroplasmataceae</taxon>
        <taxon>Spiroplasma</taxon>
    </lineage>
</organism>
<accession>W6AMG1</accession>
<dbReference type="EMBL" id="CP006720">
    <property type="protein sequence ID" value="AHI58508.1"/>
    <property type="molecule type" value="Genomic_DNA"/>
</dbReference>
<evidence type="ECO:0000313" key="2">
    <source>
        <dbReference type="Proteomes" id="UP000019260"/>
    </source>
</evidence>
<reference evidence="1 2" key="1">
    <citation type="submission" date="2013-09" db="EMBL/GenBank/DDBJ databases">
        <title>Complete genome sequence of Spiroplasma mirum suckling mouse cataract agent.</title>
        <authorList>
            <person name="Landry C.A."/>
            <person name="Bastian F.O."/>
            <person name="Thune R.L."/>
        </authorList>
    </citation>
    <scope>NUCLEOTIDE SEQUENCE [LARGE SCALE GENOMIC DNA]</scope>
    <source>
        <strain evidence="1 2">SMCA</strain>
    </source>
</reference>
<dbReference type="STRING" id="838561.P344_06005"/>
<proteinExistence type="predicted"/>
<sequence length="48" mass="5773">MFLNEWTTDKDAFIQKHYISEEKFREIKQQKQDILDEFLKANGPGGKR</sequence>
<name>W6AMG1_9MOLU</name>
<gene>
    <name evidence="1" type="ORF">P344_06005</name>
</gene>
<keyword evidence="2" id="KW-1185">Reference proteome</keyword>
<evidence type="ECO:0000313" key="1">
    <source>
        <dbReference type="EMBL" id="AHI58508.1"/>
    </source>
</evidence>
<dbReference type="HOGENOM" id="CLU_3157968_0_0_14"/>
<protein>
    <submittedName>
        <fullName evidence="1">Uncharacterized protein</fullName>
    </submittedName>
</protein>
<dbReference type="PATRIC" id="fig|838561.3.peg.1152"/>
<dbReference type="Proteomes" id="UP000019260">
    <property type="component" value="Chromosome"/>
</dbReference>
<dbReference type="RefSeq" id="WP_156028578.1">
    <property type="nucleotide sequence ID" value="NZ_CP002082.1"/>
</dbReference>